<keyword evidence="2" id="KW-1185">Reference proteome</keyword>
<dbReference type="STRING" id="696127.midi_00452"/>
<name>F7XVR0_MIDMI</name>
<proteinExistence type="predicted"/>
<sequence>MLLKKLSIFLFYYSAFLNIGSAEVKQENKSVFSIFEQENASLDDNKSIWINPDEENGSNTMLIPKEAAINKDCKIANLKVVDVSFGRIVNLKNKVNERIEFANLQIQAKRCVQEVGVSLSSNYKAFIEIIERDTGVVVFNGWIFSGYKSFAQPIYGNYFFTLNRCSMTE</sequence>
<gene>
    <name evidence="1" type="ordered locus">midi_00452</name>
</gene>
<dbReference type="InterPro" id="IPR019225">
    <property type="entry name" value="DUF2155"/>
</dbReference>
<evidence type="ECO:0000313" key="2">
    <source>
        <dbReference type="Proteomes" id="UP000006639"/>
    </source>
</evidence>
<dbReference type="EMBL" id="CP002130">
    <property type="protein sequence ID" value="AEI88759.1"/>
    <property type="molecule type" value="Genomic_DNA"/>
</dbReference>
<accession>F7XVR0</accession>
<organism evidence="1 2">
    <name type="scientific">Midichloria mitochondrii (strain IricVA)</name>
    <dbReference type="NCBI Taxonomy" id="696127"/>
    <lineage>
        <taxon>Bacteria</taxon>
        <taxon>Pseudomonadati</taxon>
        <taxon>Pseudomonadota</taxon>
        <taxon>Alphaproteobacteria</taxon>
        <taxon>Rickettsiales</taxon>
        <taxon>Candidatus Midichloriaceae</taxon>
        <taxon>Candidatus Midichloria</taxon>
    </lineage>
</organism>
<dbReference type="Pfam" id="PF09923">
    <property type="entry name" value="DUF2155"/>
    <property type="match status" value="1"/>
</dbReference>
<protein>
    <submittedName>
        <fullName evidence="1">Uncharacterized protein</fullName>
    </submittedName>
</protein>
<reference evidence="1 2" key="1">
    <citation type="journal article" date="2011" name="Mol. Biol. Evol.">
        <title>Phylogenomic evidence for the presence of a flagellum and cbb3 oxidase in the free-living mitochondrial ancestor.</title>
        <authorList>
            <person name="Sassera D."/>
            <person name="Lo N."/>
            <person name="Epis S."/>
            <person name="D'Auria G."/>
            <person name="Montagna M."/>
            <person name="Comandatore F."/>
            <person name="Horner D."/>
            <person name="Pereto J."/>
            <person name="Luciano A.M."/>
            <person name="Franciosi F."/>
            <person name="Ferri E."/>
            <person name="Crotti E."/>
            <person name="Bazzocchi C."/>
            <person name="Daffonchio D."/>
            <person name="Sacchi L."/>
            <person name="Moya A."/>
            <person name="Latorre A."/>
            <person name="Bandi C."/>
        </authorList>
    </citation>
    <scope>NUCLEOTIDE SEQUENCE [LARGE SCALE GENOMIC DNA]</scope>
    <source>
        <strain evidence="1 2">IricVA</strain>
    </source>
</reference>
<dbReference type="HOGENOM" id="CLU_1576724_0_0_5"/>
<dbReference type="AlphaFoldDB" id="F7XVR0"/>
<evidence type="ECO:0000313" key="1">
    <source>
        <dbReference type="EMBL" id="AEI88759.1"/>
    </source>
</evidence>
<dbReference type="Proteomes" id="UP000006639">
    <property type="component" value="Chromosome"/>
</dbReference>
<dbReference type="RefSeq" id="WP_013950971.1">
    <property type="nucleotide sequence ID" value="NC_015722.1"/>
</dbReference>
<dbReference type="KEGG" id="mmn:midi_00452"/>